<evidence type="ECO:0000256" key="1">
    <source>
        <dbReference type="SAM" id="SignalP"/>
    </source>
</evidence>
<evidence type="ECO:0000259" key="2">
    <source>
        <dbReference type="Pfam" id="PF13349"/>
    </source>
</evidence>
<accession>A0A5R9FX48</accession>
<dbReference type="Proteomes" id="UP000309676">
    <property type="component" value="Unassembled WGS sequence"/>
</dbReference>
<feature type="domain" description="DUF4097" evidence="2">
    <location>
        <begin position="94"/>
        <end position="222"/>
    </location>
</feature>
<feature type="signal peptide" evidence="1">
    <location>
        <begin position="1"/>
        <end position="20"/>
    </location>
</feature>
<keyword evidence="1" id="KW-0732">Signal</keyword>
<gene>
    <name evidence="3" type="ORF">FE782_30105</name>
</gene>
<reference evidence="3 4" key="1">
    <citation type="submission" date="2019-05" db="EMBL/GenBank/DDBJ databases">
        <authorList>
            <person name="Narsing Rao M.P."/>
            <person name="Li W.J."/>
        </authorList>
    </citation>
    <scope>NUCLEOTIDE SEQUENCE [LARGE SCALE GENOMIC DNA]</scope>
    <source>
        <strain evidence="3 4">SYSU_K30003</strain>
    </source>
</reference>
<dbReference type="Gene3D" id="2.160.20.120">
    <property type="match status" value="1"/>
</dbReference>
<evidence type="ECO:0000313" key="4">
    <source>
        <dbReference type="Proteomes" id="UP000309676"/>
    </source>
</evidence>
<sequence>MKRWTIIAAAAMLATTTGCGFGGAKEETRELSLPADGVTKFAVRTGSGDVTLEGADGLEAIEATATVRLGSTGSFDEDVEFTLTRDGDGATLTTGFETNGWIPSLLAPRSMDVTVRIPRAMAVTIEDGSGDLVVRNVGGTLVVLDGSGDADIAEIGGATTVTDGSGSLRIERVDGNLVVTDGSGDATVKDVTGSLTITDGSGDIDVDGVGGDLIVTDDGSGDLRSVGVQGRTITE</sequence>
<dbReference type="RefSeq" id="WP_138198061.1">
    <property type="nucleotide sequence ID" value="NZ_VCIW01000033.1"/>
</dbReference>
<proteinExistence type="predicted"/>
<comment type="caution">
    <text evidence="3">The sequence shown here is derived from an EMBL/GenBank/DDBJ whole genome shotgun (WGS) entry which is preliminary data.</text>
</comment>
<organism evidence="3 4">
    <name type="scientific">Paenibacillus antri</name>
    <dbReference type="NCBI Taxonomy" id="2582848"/>
    <lineage>
        <taxon>Bacteria</taxon>
        <taxon>Bacillati</taxon>
        <taxon>Bacillota</taxon>
        <taxon>Bacilli</taxon>
        <taxon>Bacillales</taxon>
        <taxon>Paenibacillaceae</taxon>
        <taxon>Paenibacillus</taxon>
    </lineage>
</organism>
<protein>
    <recommendedName>
        <fullName evidence="2">DUF4097 domain-containing protein</fullName>
    </recommendedName>
</protein>
<dbReference type="PROSITE" id="PS51257">
    <property type="entry name" value="PROKAR_LIPOPROTEIN"/>
    <property type="match status" value="1"/>
</dbReference>
<dbReference type="EMBL" id="VCIW01000033">
    <property type="protein sequence ID" value="TLS48567.1"/>
    <property type="molecule type" value="Genomic_DNA"/>
</dbReference>
<keyword evidence="4" id="KW-1185">Reference proteome</keyword>
<dbReference type="OrthoDB" id="2653282at2"/>
<dbReference type="InterPro" id="IPR025164">
    <property type="entry name" value="Toastrack_DUF4097"/>
</dbReference>
<dbReference type="Pfam" id="PF13349">
    <property type="entry name" value="DUF4097"/>
    <property type="match status" value="1"/>
</dbReference>
<dbReference type="AlphaFoldDB" id="A0A5R9FX48"/>
<name>A0A5R9FX48_9BACL</name>
<evidence type="ECO:0000313" key="3">
    <source>
        <dbReference type="EMBL" id="TLS48567.1"/>
    </source>
</evidence>
<feature type="chain" id="PRO_5038909057" description="DUF4097 domain-containing protein" evidence="1">
    <location>
        <begin position="21"/>
        <end position="235"/>
    </location>
</feature>